<evidence type="ECO:0000313" key="2">
    <source>
        <dbReference type="Proteomes" id="UP000432350"/>
    </source>
</evidence>
<gene>
    <name evidence="1" type="ORF">SPHINGO8BC_50210</name>
</gene>
<dbReference type="EMBL" id="CABWMV010000024">
    <property type="protein sequence ID" value="VXC81503.1"/>
    <property type="molecule type" value="Genomic_DNA"/>
</dbReference>
<accession>A0A654BLL7</accession>
<organism evidence="1 2">
    <name type="scientific">Sphingobacterium multivorum</name>
    <dbReference type="NCBI Taxonomy" id="28454"/>
    <lineage>
        <taxon>Bacteria</taxon>
        <taxon>Pseudomonadati</taxon>
        <taxon>Bacteroidota</taxon>
        <taxon>Sphingobacteriia</taxon>
        <taxon>Sphingobacteriales</taxon>
        <taxon>Sphingobacteriaceae</taxon>
        <taxon>Sphingobacterium</taxon>
    </lineage>
</organism>
<dbReference type="Proteomes" id="UP000432350">
    <property type="component" value="Unassembled WGS sequence"/>
</dbReference>
<proteinExistence type="predicted"/>
<sequence length="55" mass="6719">MYNFYVLISNSIFHNKDHAKDRLAISLDQHLHQLKCMSMQYKMLIMRFNPIYSIR</sequence>
<protein>
    <submittedName>
        <fullName evidence="1">Uncharacterized protein</fullName>
    </submittedName>
</protein>
<evidence type="ECO:0000313" key="1">
    <source>
        <dbReference type="EMBL" id="VXC81503.1"/>
    </source>
</evidence>
<dbReference type="AlphaFoldDB" id="A0A654BLL7"/>
<name>A0A654BLL7_SPHMU</name>
<reference evidence="1 2" key="1">
    <citation type="submission" date="2019-10" db="EMBL/GenBank/DDBJ databases">
        <authorList>
            <person name="Karimi E."/>
        </authorList>
    </citation>
    <scope>NUCLEOTIDE SEQUENCE [LARGE SCALE GENOMIC DNA]</scope>
    <source>
        <strain evidence="1 2">Sphingobacterium sp. 8BC</strain>
    </source>
</reference>